<sequence>MLTYDITSAQFTTWEEDTALATIWELAQEFGLAVAETTLVPKKGSVRYLAHPQYLGFLDVMVWPWREAVWIDIHDNRRIGKRP</sequence>
<evidence type="ECO:0000313" key="1">
    <source>
        <dbReference type="EMBL" id="PSR29071.1"/>
    </source>
</evidence>
<organism evidence="1 2">
    <name type="scientific">Sulfobacillus benefaciens</name>
    <dbReference type="NCBI Taxonomy" id="453960"/>
    <lineage>
        <taxon>Bacteria</taxon>
        <taxon>Bacillati</taxon>
        <taxon>Bacillota</taxon>
        <taxon>Clostridia</taxon>
        <taxon>Eubacteriales</taxon>
        <taxon>Clostridiales Family XVII. Incertae Sedis</taxon>
        <taxon>Sulfobacillus</taxon>
    </lineage>
</organism>
<comment type="caution">
    <text evidence="1">The sequence shown here is derived from an EMBL/GenBank/DDBJ whole genome shotgun (WGS) entry which is preliminary data.</text>
</comment>
<accession>A0A2T2X3J1</accession>
<dbReference type="Proteomes" id="UP000242972">
    <property type="component" value="Unassembled WGS sequence"/>
</dbReference>
<proteinExistence type="predicted"/>
<dbReference type="AlphaFoldDB" id="A0A2T2X3J1"/>
<name>A0A2T2X3J1_9FIRM</name>
<reference evidence="1 2" key="1">
    <citation type="journal article" date="2014" name="BMC Genomics">
        <title>Comparison of environmental and isolate Sulfobacillus genomes reveals diverse carbon, sulfur, nitrogen, and hydrogen metabolisms.</title>
        <authorList>
            <person name="Justice N.B."/>
            <person name="Norman A."/>
            <person name="Brown C.T."/>
            <person name="Singh A."/>
            <person name="Thomas B.C."/>
            <person name="Banfield J.F."/>
        </authorList>
    </citation>
    <scope>NUCLEOTIDE SEQUENCE [LARGE SCALE GENOMIC DNA]</scope>
    <source>
        <strain evidence="1">AMDSBA4</strain>
    </source>
</reference>
<dbReference type="EMBL" id="PXYW01000092">
    <property type="protein sequence ID" value="PSR29071.1"/>
    <property type="molecule type" value="Genomic_DNA"/>
</dbReference>
<protein>
    <submittedName>
        <fullName evidence="1">Uncharacterized protein</fullName>
    </submittedName>
</protein>
<evidence type="ECO:0000313" key="2">
    <source>
        <dbReference type="Proteomes" id="UP000242972"/>
    </source>
</evidence>
<gene>
    <name evidence="1" type="ORF">C7B46_18755</name>
</gene>